<dbReference type="RefSeq" id="WP_274690413.1">
    <property type="nucleotide sequence ID" value="NZ_JAPMOU010000028.1"/>
</dbReference>
<evidence type="ECO:0000256" key="5">
    <source>
        <dbReference type="ARBA" id="ARBA00022737"/>
    </source>
</evidence>
<dbReference type="InterPro" id="IPR018511">
    <property type="entry name" value="Hemolysin-typ_Ca-bd_CS"/>
</dbReference>
<evidence type="ECO:0000256" key="9">
    <source>
        <dbReference type="SAM" id="MobiDB-lite"/>
    </source>
</evidence>
<evidence type="ECO:0000256" key="6">
    <source>
        <dbReference type="ARBA" id="ARBA00022837"/>
    </source>
</evidence>
<evidence type="ECO:0000313" key="11">
    <source>
        <dbReference type="Proteomes" id="UP001528823"/>
    </source>
</evidence>
<dbReference type="InterPro" id="IPR011049">
    <property type="entry name" value="Serralysin-like_metalloprot_C"/>
</dbReference>
<dbReference type="InterPro" id="IPR003995">
    <property type="entry name" value="RTX_toxin_determinant-A"/>
</dbReference>
<dbReference type="InterPro" id="IPR001343">
    <property type="entry name" value="Hemolysn_Ca-bd"/>
</dbReference>
<protein>
    <submittedName>
        <fullName evidence="10">Calcium-binding protein</fullName>
    </submittedName>
</protein>
<evidence type="ECO:0000256" key="3">
    <source>
        <dbReference type="ARBA" id="ARBA00022525"/>
    </source>
</evidence>
<keyword evidence="3" id="KW-0964">Secreted</keyword>
<sequence>MTKLLKKNFFNDPNIKKKDLNEKQLNDMKERKKIVRYGTDLTNTRKINNSLFDVACAKFVSAADGNFTLVFPELPKAESVFSIAELPALLESGKNRDFKVDGVSIKELMQLADSNGVEAVKKAVTANSIAIYGASGLFTNVTASSNHYSPNYDDKHIQNWKEITEKINSAESHLIIKNIDGVDVVVPDEKISIWNKEQIKHYQEFLDKASPDVRKIIDGHWESLKQAGFKYGGKVLKGLGLVGALAITGVVAADVAHALEAGDNEKARQIMEQFAIETAGSEVGFKIGALFGGLVAAVAGLTAPWAIAVIGLCGLVGGSLGAEYAVEFHEWLNDLSDEYKADVVKRYSELLFGSDYSKVPETDIASLTFETIGNKIQLIKPDTKEVIAKAMNSEAWRYALVKLNPFVVEGADYTKHNEDGVLDLYDPETDSGNLTREWVKIRARFLVMNSLYIKSGDTDGVLDFALLGGFTHVGGDWHFVDNMGEKKYELTLDGLDVGLKPTREFYFGGQNNDSYSGGDGNDYLFGSAGNDTLTGRKGKDYLEGGEGNDELDGGEDSDKLVGGKGNDSLKGGKGNDILVGGKGNDIYSFEAENGHDTIIDTEGNNELHINGKVITQLTALNEEKSIYQDEYENTYLMDGGLVVVKVKDGGTITIKDFDKERFGIELKDYERFEPEPIPDDHNVVDNYERKVGEETKTVHDTLEERADSELSWLNDKPMVYNGDLYNKSRMDHDEYKHRERHTHLVEANFGFQGTNFSDELRSDNFSENLHAHEGDDIVYGNGGMDGITGGPGSDYIIGGTESDYIWASSATSLSGDNPGDEVTDTNYIEGNQGQDYINGGIGSDTILGGEGRDLLYGAAGNDIIFGGDGDNSWIFGDSVFEMTFPAETKIEMNHIFISGIARKS</sequence>
<evidence type="ECO:0000256" key="2">
    <source>
        <dbReference type="ARBA" id="ARBA00004613"/>
    </source>
</evidence>
<feature type="compositionally biased region" description="Acidic residues" evidence="9">
    <location>
        <begin position="546"/>
        <end position="555"/>
    </location>
</feature>
<keyword evidence="11" id="KW-1185">Reference proteome</keyword>
<dbReference type="InterPro" id="IPR050557">
    <property type="entry name" value="RTX_toxin/Mannuronan_C5-epim"/>
</dbReference>
<comment type="subcellular location">
    <subcellularLocation>
        <location evidence="1">Membrane</location>
    </subcellularLocation>
    <subcellularLocation>
        <location evidence="2">Secreted</location>
    </subcellularLocation>
</comment>
<proteinExistence type="predicted"/>
<dbReference type="PANTHER" id="PTHR38340">
    <property type="entry name" value="S-LAYER PROTEIN"/>
    <property type="match status" value="1"/>
</dbReference>
<dbReference type="Gene3D" id="2.150.10.10">
    <property type="entry name" value="Serralysin-like metalloprotease, C-terminal"/>
    <property type="match status" value="2"/>
</dbReference>
<feature type="region of interest" description="Disordered" evidence="9">
    <location>
        <begin position="536"/>
        <end position="567"/>
    </location>
</feature>
<dbReference type="SUPFAM" id="SSF51120">
    <property type="entry name" value="beta-Roll"/>
    <property type="match status" value="3"/>
</dbReference>
<name>A0ABT5UF00_9GAMM</name>
<evidence type="ECO:0000256" key="7">
    <source>
        <dbReference type="ARBA" id="ARBA00023026"/>
    </source>
</evidence>
<organism evidence="10 11">
    <name type="scientific">Spartinivicinus poritis</name>
    <dbReference type="NCBI Taxonomy" id="2994640"/>
    <lineage>
        <taxon>Bacteria</taxon>
        <taxon>Pseudomonadati</taxon>
        <taxon>Pseudomonadota</taxon>
        <taxon>Gammaproteobacteria</taxon>
        <taxon>Oceanospirillales</taxon>
        <taxon>Zooshikellaceae</taxon>
        <taxon>Spartinivicinus</taxon>
    </lineage>
</organism>
<reference evidence="10 11" key="1">
    <citation type="submission" date="2022-11" db="EMBL/GenBank/DDBJ databases">
        <title>Spartinivicinus poritis sp. nov., isolated from scleractinian coral Porites lutea.</title>
        <authorList>
            <person name="Zhang G."/>
            <person name="Cai L."/>
            <person name="Wei Q."/>
        </authorList>
    </citation>
    <scope>NUCLEOTIDE SEQUENCE [LARGE SCALE GENOMIC DNA]</scope>
    <source>
        <strain evidence="10 11">A2-2</strain>
    </source>
</reference>
<evidence type="ECO:0000256" key="1">
    <source>
        <dbReference type="ARBA" id="ARBA00004370"/>
    </source>
</evidence>
<dbReference type="PRINTS" id="PR00313">
    <property type="entry name" value="CABNDNGRPT"/>
</dbReference>
<dbReference type="EMBL" id="JAPMOU010000028">
    <property type="protein sequence ID" value="MDE1464082.1"/>
    <property type="molecule type" value="Genomic_DNA"/>
</dbReference>
<accession>A0ABT5UF00</accession>
<dbReference type="Proteomes" id="UP001528823">
    <property type="component" value="Unassembled WGS sequence"/>
</dbReference>
<dbReference type="PRINTS" id="PR01488">
    <property type="entry name" value="RTXTOXINA"/>
</dbReference>
<keyword evidence="7" id="KW-0843">Virulence</keyword>
<evidence type="ECO:0000313" key="10">
    <source>
        <dbReference type="EMBL" id="MDE1464082.1"/>
    </source>
</evidence>
<keyword evidence="8" id="KW-0472">Membrane</keyword>
<dbReference type="Pfam" id="PF00353">
    <property type="entry name" value="HemolysinCabind"/>
    <property type="match status" value="4"/>
</dbReference>
<dbReference type="PROSITE" id="PS00330">
    <property type="entry name" value="HEMOLYSIN_CALCIUM"/>
    <property type="match status" value="3"/>
</dbReference>
<keyword evidence="5" id="KW-0677">Repeat</keyword>
<evidence type="ECO:0000256" key="8">
    <source>
        <dbReference type="ARBA" id="ARBA00023136"/>
    </source>
</evidence>
<dbReference type="PANTHER" id="PTHR38340:SF1">
    <property type="entry name" value="S-LAYER PROTEIN"/>
    <property type="match status" value="1"/>
</dbReference>
<keyword evidence="6" id="KW-0106">Calcium</keyword>
<comment type="caution">
    <text evidence="10">The sequence shown here is derived from an EMBL/GenBank/DDBJ whole genome shotgun (WGS) entry which is preliminary data.</text>
</comment>
<evidence type="ECO:0000256" key="4">
    <source>
        <dbReference type="ARBA" id="ARBA00022656"/>
    </source>
</evidence>
<keyword evidence="4" id="KW-0800">Toxin</keyword>
<gene>
    <name evidence="10" type="ORF">ORQ98_19175</name>
</gene>